<comment type="caution">
    <text evidence="1">The sequence shown here is derived from an EMBL/GenBank/DDBJ whole genome shotgun (WGS) entry which is preliminary data.</text>
</comment>
<keyword evidence="2" id="KW-1185">Reference proteome</keyword>
<dbReference type="Pfam" id="PF13238">
    <property type="entry name" value="AAA_18"/>
    <property type="match status" value="1"/>
</dbReference>
<organism evidence="1 2">
    <name type="scientific">Chengkuizengella axinellae</name>
    <dbReference type="NCBI Taxonomy" id="3064388"/>
    <lineage>
        <taxon>Bacteria</taxon>
        <taxon>Bacillati</taxon>
        <taxon>Bacillota</taxon>
        <taxon>Bacilli</taxon>
        <taxon>Bacillales</taxon>
        <taxon>Paenibacillaceae</taxon>
        <taxon>Chengkuizengella</taxon>
    </lineage>
</organism>
<gene>
    <name evidence="1" type="ORF">Q5Y73_02040</name>
</gene>
<dbReference type="InterPro" id="IPR027417">
    <property type="entry name" value="P-loop_NTPase"/>
</dbReference>
<dbReference type="EMBL" id="JAVAMP010000001">
    <property type="protein sequence ID" value="MDP5272877.1"/>
    <property type="molecule type" value="Genomic_DNA"/>
</dbReference>
<dbReference type="Proteomes" id="UP001231941">
    <property type="component" value="Unassembled WGS sequence"/>
</dbReference>
<dbReference type="Gene3D" id="3.40.50.300">
    <property type="entry name" value="P-loop containing nucleotide triphosphate hydrolases"/>
    <property type="match status" value="1"/>
</dbReference>
<name>A0ABT9IU94_9BACL</name>
<proteinExistence type="predicted"/>
<protein>
    <submittedName>
        <fullName evidence="1">AAA family ATPase</fullName>
    </submittedName>
</protein>
<dbReference type="SUPFAM" id="SSF52540">
    <property type="entry name" value="P-loop containing nucleoside triphosphate hydrolases"/>
    <property type="match status" value="1"/>
</dbReference>
<evidence type="ECO:0000313" key="2">
    <source>
        <dbReference type="Proteomes" id="UP001231941"/>
    </source>
</evidence>
<sequence>MERNVGHTVKNTNEIKNPKLYLLFVTGTSGAGKTTLKDSLQHLNNEFISIHDFDEWGIPEDVDENFRIKRTGEWIEYGVKNMKENHKSTVLFGQVVPHEVMDWVNQYDNINTAFGFIDVDLKDIENRLHERGWEPQLIEANLIWSSHLKRFTEAQPDHVIYESQGKTKEEVAAFFEKWIMYKLCVRSN</sequence>
<accession>A0ABT9IU94</accession>
<reference evidence="1 2" key="1">
    <citation type="submission" date="2023-08" db="EMBL/GenBank/DDBJ databases">
        <authorList>
            <person name="Park J.-S."/>
        </authorList>
    </citation>
    <scope>NUCLEOTIDE SEQUENCE [LARGE SCALE GENOMIC DNA]</scope>
    <source>
        <strain evidence="1 2">2205SS18-9</strain>
    </source>
</reference>
<dbReference type="RefSeq" id="WP_305990179.1">
    <property type="nucleotide sequence ID" value="NZ_JAVAMP010000001.1"/>
</dbReference>
<evidence type="ECO:0000313" key="1">
    <source>
        <dbReference type="EMBL" id="MDP5272877.1"/>
    </source>
</evidence>